<dbReference type="EMBL" id="CBIN010000314">
    <property type="protein sequence ID" value="CDE23877.1"/>
    <property type="molecule type" value="Genomic_DNA"/>
</dbReference>
<evidence type="ECO:0000256" key="1">
    <source>
        <dbReference type="ARBA" id="ARBA00004141"/>
    </source>
</evidence>
<dbReference type="AlphaFoldDB" id="R7GD61"/>
<keyword evidence="3 5" id="KW-1133">Transmembrane helix</keyword>
<comment type="caution">
    <text evidence="7">The sequence shown here is derived from an EMBL/GenBank/DDBJ whole genome shotgun (WGS) entry which is preliminary data.</text>
</comment>
<keyword evidence="2 5" id="KW-0812">Transmembrane</keyword>
<proteinExistence type="predicted"/>
<feature type="domain" description="O-antigen ligase-related" evidence="6">
    <location>
        <begin position="184"/>
        <end position="323"/>
    </location>
</feature>
<feature type="transmembrane region" description="Helical" evidence="5">
    <location>
        <begin position="306"/>
        <end position="328"/>
    </location>
</feature>
<feature type="transmembrane region" description="Helical" evidence="5">
    <location>
        <begin position="55"/>
        <end position="75"/>
    </location>
</feature>
<dbReference type="Pfam" id="PF04932">
    <property type="entry name" value="Wzy_C"/>
    <property type="match status" value="1"/>
</dbReference>
<feature type="transmembrane region" description="Helical" evidence="5">
    <location>
        <begin position="87"/>
        <end position="104"/>
    </location>
</feature>
<gene>
    <name evidence="7" type="ORF">BN631_00509</name>
</gene>
<evidence type="ECO:0000256" key="4">
    <source>
        <dbReference type="ARBA" id="ARBA00023136"/>
    </source>
</evidence>
<organism evidence="7 8">
    <name type="scientific">Amedibacillus dolichus CAG:375</name>
    <dbReference type="NCBI Taxonomy" id="1263076"/>
    <lineage>
        <taxon>Bacteria</taxon>
        <taxon>Bacillati</taxon>
        <taxon>Bacillota</taxon>
        <taxon>Erysipelotrichia</taxon>
        <taxon>Erysipelotrichales</taxon>
        <taxon>Erysipelotrichaceae</taxon>
        <taxon>Amedibacillus</taxon>
    </lineage>
</organism>
<accession>R7GD61</accession>
<feature type="transmembrane region" description="Helical" evidence="5">
    <location>
        <begin position="7"/>
        <end position="26"/>
    </location>
</feature>
<sequence length="384" mass="44757">MIKFKINIYDLITYLLIFAIIKPYFLPNSLRLILKIIILIYVYFFIISKSKLIDLPNISLLFCGAILISGAFAFFKTNYTIRDFLDSILYAITFYDLYTFIGLCKRKGKFDKMLKAMYRIILLYCCLTVVSIGIVGIENNSNQAAYFFGNKFTSSYLFVLLISLYGSTHKMSEKKDKTIYFALFIFSILLTLYVKCTTATIALVILLSFNVLPNKIKLFLLNEKMVVIALILSSLIIIWIEKIFEIDFINKLVFDYFNKSYTVTGRFEIYSVYLSKVVLGSFWLGYGYSNSLMKSFTKLYSNAQNGLLEIFINFGFFGVIFLLITVFYCYKKTSKNMKTFYLSIVVYGMIIMAIFEVTLNWMFLLGLCLVRWNYLEKNREEKSL</sequence>
<comment type="subcellular location">
    <subcellularLocation>
        <location evidence="1">Membrane</location>
        <topology evidence="1">Multi-pass membrane protein</topology>
    </subcellularLocation>
</comment>
<dbReference type="Proteomes" id="UP000018093">
    <property type="component" value="Unassembled WGS sequence"/>
</dbReference>
<keyword evidence="4 5" id="KW-0472">Membrane</keyword>
<feature type="transmembrane region" description="Helical" evidence="5">
    <location>
        <begin position="32"/>
        <end position="48"/>
    </location>
</feature>
<evidence type="ECO:0000256" key="5">
    <source>
        <dbReference type="SAM" id="Phobius"/>
    </source>
</evidence>
<protein>
    <recommendedName>
        <fullName evidence="6">O-antigen ligase-related domain-containing protein</fullName>
    </recommendedName>
</protein>
<feature type="transmembrane region" description="Helical" evidence="5">
    <location>
        <begin position="340"/>
        <end position="364"/>
    </location>
</feature>
<reference evidence="7" key="1">
    <citation type="submission" date="2012-11" db="EMBL/GenBank/DDBJ databases">
        <title>Dependencies among metagenomic species, viruses, plasmids and units of genetic variation.</title>
        <authorList>
            <person name="Nielsen H.B."/>
            <person name="Almeida M."/>
            <person name="Juncker A.S."/>
            <person name="Rasmussen S."/>
            <person name="Li J."/>
            <person name="Sunagawa S."/>
            <person name="Plichta D."/>
            <person name="Gautier L."/>
            <person name="Le Chatelier E."/>
            <person name="Peletier E."/>
            <person name="Bonde I."/>
            <person name="Nielsen T."/>
            <person name="Manichanh C."/>
            <person name="Arumugam M."/>
            <person name="Batto J."/>
            <person name="Santos M.B.Q.D."/>
            <person name="Blom N."/>
            <person name="Borruel N."/>
            <person name="Burgdorf K.S."/>
            <person name="Boumezbeur F."/>
            <person name="Casellas F."/>
            <person name="Dore J."/>
            <person name="Guarner F."/>
            <person name="Hansen T."/>
            <person name="Hildebrand F."/>
            <person name="Kaas R.S."/>
            <person name="Kennedy S."/>
            <person name="Kristiansen K."/>
            <person name="Kultima J.R."/>
            <person name="Leonard P."/>
            <person name="Levenez F."/>
            <person name="Lund O."/>
            <person name="Moumen B."/>
            <person name="Le Paslier D."/>
            <person name="Pons N."/>
            <person name="Pedersen O."/>
            <person name="Prifti E."/>
            <person name="Qin J."/>
            <person name="Raes J."/>
            <person name="Tap J."/>
            <person name="Tims S."/>
            <person name="Ussery D.W."/>
            <person name="Yamada T."/>
            <person name="MetaHit consortium"/>
            <person name="Renault P."/>
            <person name="Sicheritz-Ponten T."/>
            <person name="Bork P."/>
            <person name="Wang J."/>
            <person name="Brunak S."/>
            <person name="Ehrlich S.D."/>
        </authorList>
    </citation>
    <scope>NUCLEOTIDE SEQUENCE [LARGE SCALE GENOMIC DNA]</scope>
</reference>
<evidence type="ECO:0000313" key="7">
    <source>
        <dbReference type="EMBL" id="CDE23877.1"/>
    </source>
</evidence>
<dbReference type="InterPro" id="IPR007016">
    <property type="entry name" value="O-antigen_ligase-rel_domated"/>
</dbReference>
<dbReference type="GO" id="GO:0016020">
    <property type="term" value="C:membrane"/>
    <property type="evidence" value="ECO:0007669"/>
    <property type="project" value="UniProtKB-SubCell"/>
</dbReference>
<feature type="transmembrane region" description="Helical" evidence="5">
    <location>
        <begin position="178"/>
        <end position="206"/>
    </location>
</feature>
<feature type="transmembrane region" description="Helical" evidence="5">
    <location>
        <begin position="267"/>
        <end position="286"/>
    </location>
</feature>
<feature type="transmembrane region" description="Helical" evidence="5">
    <location>
        <begin position="226"/>
        <end position="246"/>
    </location>
</feature>
<dbReference type="RefSeq" id="WP_022420023.1">
    <property type="nucleotide sequence ID" value="NZ_FR898542.1"/>
</dbReference>
<name>R7GD61_9FIRM</name>
<feature type="transmembrane region" description="Helical" evidence="5">
    <location>
        <begin position="143"/>
        <end position="166"/>
    </location>
</feature>
<evidence type="ECO:0000259" key="6">
    <source>
        <dbReference type="Pfam" id="PF04932"/>
    </source>
</evidence>
<feature type="transmembrane region" description="Helical" evidence="5">
    <location>
        <begin position="116"/>
        <end position="137"/>
    </location>
</feature>
<evidence type="ECO:0000313" key="8">
    <source>
        <dbReference type="Proteomes" id="UP000018093"/>
    </source>
</evidence>
<evidence type="ECO:0000256" key="3">
    <source>
        <dbReference type="ARBA" id="ARBA00022989"/>
    </source>
</evidence>
<evidence type="ECO:0000256" key="2">
    <source>
        <dbReference type="ARBA" id="ARBA00022692"/>
    </source>
</evidence>